<proteinExistence type="predicted"/>
<dbReference type="EMBL" id="JABFAC010000009">
    <property type="protein sequence ID" value="MBA0624650.1"/>
    <property type="molecule type" value="Genomic_DNA"/>
</dbReference>
<keyword evidence="3" id="KW-1185">Reference proteome</keyword>
<evidence type="ECO:0000256" key="1">
    <source>
        <dbReference type="SAM" id="MobiDB-lite"/>
    </source>
</evidence>
<reference evidence="2 3" key="1">
    <citation type="journal article" date="2019" name="Genome Biol. Evol.">
        <title>Insights into the evolution of the New World diploid cottons (Gossypium, subgenus Houzingenia) based on genome sequencing.</title>
        <authorList>
            <person name="Grover C.E."/>
            <person name="Arick M.A. 2nd"/>
            <person name="Thrash A."/>
            <person name="Conover J.L."/>
            <person name="Sanders W.S."/>
            <person name="Peterson D.G."/>
            <person name="Frelichowski J.E."/>
            <person name="Scheffler J.A."/>
            <person name="Scheffler B.E."/>
            <person name="Wendel J.F."/>
        </authorList>
    </citation>
    <scope>NUCLEOTIDE SEQUENCE [LARGE SCALE GENOMIC DNA]</scope>
    <source>
        <strain evidence="2">27</strain>
        <tissue evidence="2">Leaf</tissue>
    </source>
</reference>
<dbReference type="Proteomes" id="UP000593561">
    <property type="component" value="Unassembled WGS sequence"/>
</dbReference>
<feature type="region of interest" description="Disordered" evidence="1">
    <location>
        <begin position="72"/>
        <end position="95"/>
    </location>
</feature>
<feature type="compositionally biased region" description="Basic and acidic residues" evidence="1">
    <location>
        <begin position="79"/>
        <end position="95"/>
    </location>
</feature>
<organism evidence="2 3">
    <name type="scientific">Gossypium davidsonii</name>
    <name type="common">Davidson's cotton</name>
    <name type="synonym">Gossypium klotzschianum subsp. davidsonii</name>
    <dbReference type="NCBI Taxonomy" id="34287"/>
    <lineage>
        <taxon>Eukaryota</taxon>
        <taxon>Viridiplantae</taxon>
        <taxon>Streptophyta</taxon>
        <taxon>Embryophyta</taxon>
        <taxon>Tracheophyta</taxon>
        <taxon>Spermatophyta</taxon>
        <taxon>Magnoliopsida</taxon>
        <taxon>eudicotyledons</taxon>
        <taxon>Gunneridae</taxon>
        <taxon>Pentapetalae</taxon>
        <taxon>rosids</taxon>
        <taxon>malvids</taxon>
        <taxon>Malvales</taxon>
        <taxon>Malvaceae</taxon>
        <taxon>Malvoideae</taxon>
        <taxon>Gossypium</taxon>
    </lineage>
</organism>
<comment type="caution">
    <text evidence="2">The sequence shown here is derived from an EMBL/GenBank/DDBJ whole genome shotgun (WGS) entry which is preliminary data.</text>
</comment>
<dbReference type="AlphaFoldDB" id="A0A7J8SFR6"/>
<evidence type="ECO:0000313" key="2">
    <source>
        <dbReference type="EMBL" id="MBA0624650.1"/>
    </source>
</evidence>
<protein>
    <submittedName>
        <fullName evidence="2">Uncharacterized protein</fullName>
    </submittedName>
</protein>
<accession>A0A7J8SFR6</accession>
<name>A0A7J8SFR6_GOSDV</name>
<gene>
    <name evidence="2" type="ORF">Godav_009966</name>
</gene>
<evidence type="ECO:0000313" key="3">
    <source>
        <dbReference type="Proteomes" id="UP000593561"/>
    </source>
</evidence>
<sequence length="95" mass="10688">MERGFVALSLDDEEEEIVQVQREPDPVSLEENFCFVKVRTRRDGMGPFFKSRRFIATNSVWLREEGGEMRLGNGYEGAELGRGKKGKETEGGMGG</sequence>